<evidence type="ECO:0000256" key="3">
    <source>
        <dbReference type="ARBA" id="ARBA00007012"/>
    </source>
</evidence>
<feature type="transmembrane region" description="Helical" evidence="18">
    <location>
        <begin position="86"/>
        <end position="108"/>
    </location>
</feature>
<protein>
    <recommendedName>
        <fullName evidence="5 18">NADH-ubiquinone oxidoreductase chain 2</fullName>
        <ecNumber evidence="4 18">7.1.1.2</ecNumber>
    </recommendedName>
</protein>
<comment type="catalytic activity">
    <reaction evidence="17 18">
        <text>a ubiquinone + NADH + 5 H(+)(in) = a ubiquinol + NAD(+) + 4 H(+)(out)</text>
        <dbReference type="Rhea" id="RHEA:29091"/>
        <dbReference type="Rhea" id="RHEA-COMP:9565"/>
        <dbReference type="Rhea" id="RHEA-COMP:9566"/>
        <dbReference type="ChEBI" id="CHEBI:15378"/>
        <dbReference type="ChEBI" id="CHEBI:16389"/>
        <dbReference type="ChEBI" id="CHEBI:17976"/>
        <dbReference type="ChEBI" id="CHEBI:57540"/>
        <dbReference type="ChEBI" id="CHEBI:57945"/>
        <dbReference type="EC" id="7.1.1.2"/>
    </reaction>
</comment>
<dbReference type="InterPro" id="IPR003917">
    <property type="entry name" value="NADH_UbQ_OxRdtase_chain2"/>
</dbReference>
<dbReference type="Pfam" id="PF00361">
    <property type="entry name" value="Proton_antipo_M"/>
    <property type="match status" value="1"/>
</dbReference>
<evidence type="ECO:0000256" key="16">
    <source>
        <dbReference type="ARBA" id="ARBA00023136"/>
    </source>
</evidence>
<accession>A0A342I4C6</accession>
<comment type="function">
    <text evidence="18">Core subunit of the mitochondrial membrane respiratory chain NADH dehydrogenase (Complex I) which catalyzes electron transfer from NADH through the respiratory chain, using ubiquinone as an electron acceptor. Essential for the catalytic activity and assembly of complex I.</text>
</comment>
<dbReference type="InterPro" id="IPR001750">
    <property type="entry name" value="ND/Mrp_TM"/>
</dbReference>
<dbReference type="PANTHER" id="PTHR46552">
    <property type="entry name" value="NADH-UBIQUINONE OXIDOREDUCTASE CHAIN 2"/>
    <property type="match status" value="1"/>
</dbReference>
<evidence type="ECO:0000256" key="10">
    <source>
        <dbReference type="ARBA" id="ARBA00022967"/>
    </source>
</evidence>
<evidence type="ECO:0000256" key="15">
    <source>
        <dbReference type="ARBA" id="ARBA00023128"/>
    </source>
</evidence>
<keyword evidence="10 18" id="KW-1278">Translocase</keyword>
<evidence type="ECO:0000259" key="19">
    <source>
        <dbReference type="Pfam" id="PF00361"/>
    </source>
</evidence>
<evidence type="ECO:0000256" key="12">
    <source>
        <dbReference type="ARBA" id="ARBA00022989"/>
    </source>
</evidence>
<feature type="transmembrane region" description="Helical" evidence="18">
    <location>
        <begin position="233"/>
        <end position="253"/>
    </location>
</feature>
<feature type="transmembrane region" description="Helical" evidence="18">
    <location>
        <begin position="265"/>
        <end position="290"/>
    </location>
</feature>
<proteinExistence type="inferred from homology"/>
<gene>
    <name evidence="20" type="primary">ND2</name>
</gene>
<feature type="transmembrane region" description="Helical" evidence="18">
    <location>
        <begin position="54"/>
        <end position="74"/>
    </location>
</feature>
<evidence type="ECO:0000256" key="18">
    <source>
        <dbReference type="RuleBase" id="RU003403"/>
    </source>
</evidence>
<comment type="function">
    <text evidence="1">Core subunit of the mitochondrial membrane respiratory chain NADH dehydrogenase (Complex I) that is believed to belong to the minimal assembly required for catalysis. Complex I functions in the transfer of electrons from NADH to the respiratory chain. The immediate electron acceptor for the enzyme is believed to be ubiquinone.</text>
</comment>
<dbReference type="GO" id="GO:0006120">
    <property type="term" value="P:mitochondrial electron transport, NADH to ubiquinone"/>
    <property type="evidence" value="ECO:0007669"/>
    <property type="project" value="InterPro"/>
</dbReference>
<feature type="transmembrane region" description="Helical" evidence="18">
    <location>
        <begin position="193"/>
        <end position="212"/>
    </location>
</feature>
<evidence type="ECO:0000256" key="7">
    <source>
        <dbReference type="ARBA" id="ARBA00022660"/>
    </source>
</evidence>
<geneLocation type="mitochondrion" evidence="20"/>
<reference evidence="20" key="1">
    <citation type="submission" date="2015-04" db="EMBL/GenBank/DDBJ databases">
        <title>The complete mitochondrial genome of Telenomus dignus.</title>
        <authorList>
            <person name="Wei S.J."/>
            <person name="Wu Q.L."/>
        </authorList>
    </citation>
    <scope>NUCLEOTIDE SEQUENCE</scope>
</reference>
<evidence type="ECO:0000313" key="20">
    <source>
        <dbReference type="EMBL" id="ALJ93701.1"/>
    </source>
</evidence>
<dbReference type="EMBL" id="KR270640">
    <property type="protein sequence ID" value="ALJ93701.1"/>
    <property type="molecule type" value="Genomic_DNA"/>
</dbReference>
<keyword evidence="9 18" id="KW-0999">Mitochondrion inner membrane</keyword>
<keyword evidence="12 18" id="KW-1133">Transmembrane helix</keyword>
<feature type="domain" description="NADH:quinone oxidoreductase/Mrp antiporter transmembrane" evidence="19">
    <location>
        <begin position="21"/>
        <end position="278"/>
    </location>
</feature>
<organism evidence="20">
    <name type="scientific">Telenomus dignus</name>
    <dbReference type="NCBI Taxonomy" id="1738631"/>
    <lineage>
        <taxon>Eukaryota</taxon>
        <taxon>Metazoa</taxon>
        <taxon>Ecdysozoa</taxon>
        <taxon>Arthropoda</taxon>
        <taxon>Hexapoda</taxon>
        <taxon>Insecta</taxon>
        <taxon>Pterygota</taxon>
        <taxon>Neoptera</taxon>
        <taxon>Endopterygota</taxon>
        <taxon>Hymenoptera</taxon>
        <taxon>Apocrita</taxon>
        <taxon>Proctotrupomorpha</taxon>
        <taxon>Platygastroidea</taxon>
        <taxon>Scelionidae</taxon>
        <taxon>Telenominae</taxon>
        <taxon>Telenomus</taxon>
    </lineage>
</organism>
<evidence type="ECO:0000256" key="2">
    <source>
        <dbReference type="ARBA" id="ARBA00004448"/>
    </source>
</evidence>
<sequence>MFFYPMISLIILLNLTSILINNWFMMWILMELNLMIFIPMIIEKKNIKIISKISFKYFMIQSFGSMIFLFSILMNFFIKNNYSLKIIYFFMMISILIKLGMIPFQMWFVKMMNKISWNNCFILSTIQKMIPFMILMNLIFKNLKMFLIINIMNSIMSTIGGMNQNFTKPLLAYSSINHMSWMMITSITMEKMFFIYLFIYSISNLMIMNYFKKTNIKFINKLFSSKSNYLIKIFMMMNMLSLGGIPPMIGFLIKWMSIFSIYNNIILNFNIIVLLITSTMTIFYYLYLFIPSTLYFNMSMKNKILKYNFKNFYEIIILIMFLNFSMLMFNNIIN</sequence>
<keyword evidence="15 18" id="KW-0496">Mitochondrion</keyword>
<keyword evidence="16 18" id="KW-0472">Membrane</keyword>
<dbReference type="PRINTS" id="PR01436">
    <property type="entry name" value="NADHDHGNASE2"/>
</dbReference>
<name>A0A342I4C6_9HYME</name>
<evidence type="ECO:0000256" key="1">
    <source>
        <dbReference type="ARBA" id="ARBA00003257"/>
    </source>
</evidence>
<evidence type="ECO:0000256" key="8">
    <source>
        <dbReference type="ARBA" id="ARBA00022692"/>
    </source>
</evidence>
<keyword evidence="14 18" id="KW-0830">Ubiquinone</keyword>
<dbReference type="GO" id="GO:0008137">
    <property type="term" value="F:NADH dehydrogenase (ubiquinone) activity"/>
    <property type="evidence" value="ECO:0007669"/>
    <property type="project" value="UniProtKB-EC"/>
</dbReference>
<evidence type="ECO:0000256" key="6">
    <source>
        <dbReference type="ARBA" id="ARBA00022448"/>
    </source>
</evidence>
<keyword evidence="7 18" id="KW-0679">Respiratory chain</keyword>
<dbReference type="PANTHER" id="PTHR46552:SF1">
    <property type="entry name" value="NADH-UBIQUINONE OXIDOREDUCTASE CHAIN 2"/>
    <property type="match status" value="1"/>
</dbReference>
<comment type="subcellular location">
    <subcellularLocation>
        <location evidence="2 18">Mitochondrion inner membrane</location>
        <topology evidence="2 18">Multi-pass membrane protein</topology>
    </subcellularLocation>
</comment>
<dbReference type="GO" id="GO:0005743">
    <property type="term" value="C:mitochondrial inner membrane"/>
    <property type="evidence" value="ECO:0007669"/>
    <property type="project" value="UniProtKB-SubCell"/>
</dbReference>
<evidence type="ECO:0000256" key="9">
    <source>
        <dbReference type="ARBA" id="ARBA00022792"/>
    </source>
</evidence>
<keyword evidence="11 18" id="KW-0249">Electron transport</keyword>
<evidence type="ECO:0000256" key="13">
    <source>
        <dbReference type="ARBA" id="ARBA00023027"/>
    </source>
</evidence>
<evidence type="ECO:0000256" key="5">
    <source>
        <dbReference type="ARBA" id="ARBA00021008"/>
    </source>
</evidence>
<dbReference type="EC" id="7.1.1.2" evidence="4 18"/>
<evidence type="ECO:0000256" key="17">
    <source>
        <dbReference type="ARBA" id="ARBA00049551"/>
    </source>
</evidence>
<dbReference type="InterPro" id="IPR050175">
    <property type="entry name" value="Complex_I_Subunit_2"/>
</dbReference>
<keyword evidence="6" id="KW-0813">Transport</keyword>
<evidence type="ECO:0000256" key="4">
    <source>
        <dbReference type="ARBA" id="ARBA00012944"/>
    </source>
</evidence>
<keyword evidence="13 18" id="KW-0520">NAD</keyword>
<keyword evidence="8 18" id="KW-0812">Transmembrane</keyword>
<evidence type="ECO:0000256" key="11">
    <source>
        <dbReference type="ARBA" id="ARBA00022982"/>
    </source>
</evidence>
<evidence type="ECO:0000256" key="14">
    <source>
        <dbReference type="ARBA" id="ARBA00023075"/>
    </source>
</evidence>
<dbReference type="AlphaFoldDB" id="A0A342I4C6"/>
<feature type="transmembrane region" description="Helical" evidence="18">
    <location>
        <begin position="311"/>
        <end position="333"/>
    </location>
</feature>
<comment type="similarity">
    <text evidence="3 18">Belongs to the complex I subunit 2 family.</text>
</comment>